<dbReference type="GeneID" id="78463490"/>
<organism evidence="9 10">
    <name type="scientific">Sphingobacterium thalpophilum</name>
    <dbReference type="NCBI Taxonomy" id="259"/>
    <lineage>
        <taxon>Bacteria</taxon>
        <taxon>Pseudomonadati</taxon>
        <taxon>Bacteroidota</taxon>
        <taxon>Sphingobacteriia</taxon>
        <taxon>Sphingobacteriales</taxon>
        <taxon>Sphingobacteriaceae</taxon>
        <taxon>Sphingobacterium</taxon>
    </lineage>
</organism>
<evidence type="ECO:0000256" key="3">
    <source>
        <dbReference type="ARBA" id="ARBA00022452"/>
    </source>
</evidence>
<dbReference type="InterPro" id="IPR023996">
    <property type="entry name" value="TonB-dep_OMP_SusC/RagA"/>
</dbReference>
<dbReference type="InterPro" id="IPR012910">
    <property type="entry name" value="Plug_dom"/>
</dbReference>
<dbReference type="Gene3D" id="2.40.170.20">
    <property type="entry name" value="TonB-dependent receptor, beta-barrel domain"/>
    <property type="match status" value="1"/>
</dbReference>
<dbReference type="NCBIfam" id="TIGR04056">
    <property type="entry name" value="OMP_RagA_SusC"/>
    <property type="match status" value="1"/>
</dbReference>
<comment type="subcellular location">
    <subcellularLocation>
        <location evidence="1 7">Cell outer membrane</location>
        <topology evidence="1 7">Multi-pass membrane protein</topology>
    </subcellularLocation>
</comment>
<dbReference type="Proteomes" id="UP001566204">
    <property type="component" value="Unassembled WGS sequence"/>
</dbReference>
<dbReference type="EMBL" id="JBEOQB010000006">
    <property type="protein sequence ID" value="MEZ0453844.1"/>
    <property type="molecule type" value="Genomic_DNA"/>
</dbReference>
<evidence type="ECO:0000256" key="7">
    <source>
        <dbReference type="PROSITE-ProRule" id="PRU01360"/>
    </source>
</evidence>
<keyword evidence="4 7" id="KW-0812">Transmembrane</keyword>
<keyword evidence="5 7" id="KW-0472">Membrane</keyword>
<reference evidence="9 10" key="1">
    <citation type="submission" date="2024-06" db="EMBL/GenBank/DDBJ databases">
        <title>Soil Sphingobacterium thalpophilum.</title>
        <authorList>
            <person name="Yang J."/>
            <person name="Li J."/>
        </authorList>
    </citation>
    <scope>NUCLEOTIDE SEQUENCE [LARGE SCALE GENOMIC DNA]</scope>
    <source>
        <strain evidence="9 10">22g91tb</strain>
    </source>
</reference>
<dbReference type="PROSITE" id="PS52016">
    <property type="entry name" value="TONB_DEPENDENT_REC_3"/>
    <property type="match status" value="1"/>
</dbReference>
<keyword evidence="9" id="KW-0675">Receptor</keyword>
<dbReference type="InterPro" id="IPR008969">
    <property type="entry name" value="CarboxyPept-like_regulatory"/>
</dbReference>
<accession>A0ABV4HKY7</accession>
<evidence type="ECO:0000256" key="6">
    <source>
        <dbReference type="ARBA" id="ARBA00023237"/>
    </source>
</evidence>
<dbReference type="SUPFAM" id="SSF56935">
    <property type="entry name" value="Porins"/>
    <property type="match status" value="1"/>
</dbReference>
<keyword evidence="6 7" id="KW-0998">Cell outer membrane</keyword>
<comment type="similarity">
    <text evidence="7">Belongs to the TonB-dependent receptor family.</text>
</comment>
<gene>
    <name evidence="9" type="ORF">ABTW24_19795</name>
</gene>
<evidence type="ECO:0000256" key="4">
    <source>
        <dbReference type="ARBA" id="ARBA00022692"/>
    </source>
</evidence>
<dbReference type="InterPro" id="IPR037066">
    <property type="entry name" value="Plug_dom_sf"/>
</dbReference>
<name>A0ABV4HKY7_9SPHI</name>
<evidence type="ECO:0000256" key="1">
    <source>
        <dbReference type="ARBA" id="ARBA00004571"/>
    </source>
</evidence>
<proteinExistence type="inferred from homology"/>
<comment type="caution">
    <text evidence="9">The sequence shown here is derived from an EMBL/GenBank/DDBJ whole genome shotgun (WGS) entry which is preliminary data.</text>
</comment>
<dbReference type="Pfam" id="PF13715">
    <property type="entry name" value="CarbopepD_reg_2"/>
    <property type="match status" value="1"/>
</dbReference>
<dbReference type="Gene3D" id="2.170.130.10">
    <property type="entry name" value="TonB-dependent receptor, plug domain"/>
    <property type="match status" value="1"/>
</dbReference>
<dbReference type="InterPro" id="IPR039426">
    <property type="entry name" value="TonB-dep_rcpt-like"/>
</dbReference>
<dbReference type="Pfam" id="PF07715">
    <property type="entry name" value="Plug"/>
    <property type="match status" value="1"/>
</dbReference>
<sequence length="1028" mass="113424">MKKTILTLLSLREGKVKNDKVNFETNQYKSMIKELHIRLKSWLMIVAILLVATNYGYTQAKDQITVKGKVTDETGKALVGVSVTVKGVKNTVQTDANGHYVLQAPAAATLVFTYVGFDNQEAKVDPAGIMNVKMAGNKVLDQVVVIGYGTARKKDLTGGLAVVGKEQLSMVSTPNLMDRLVGQVAGFSITTAEAAPGASQTLLIRGENSISANNSPLIILDGIPYSGSLADIDPNNVENLSILKDASAAAIYGSRASNGVILIQTKRGVLGKAQVNYKGTAGMAEPMQQINVMGPNEYIRFQQDIARIRQGYTGALLDPIAGDIISVTERGNYAKGITHNWQDYVFRKAFTMDHQLSISGGTENTKYMAALAALDQEGVVYNSRLSRLNITTNVDQTFNKWLTTGIGLQYTRKSDGGITPNLEHAIKQSPYGSYKDESGNYVPEPMEYSLIVNPMRNVNGIQDRYNNNFFLSGYANILLPVEGLSLRSNFGYNYRNGFTGTYYGRNTFEGRDQGTQAGGSASINNSNYNDYTWENLLKYERQLGDHRLDVTGLFSMQKTKSWSTGQSGAGFVTDDTEYFMIGSASRLVSNSASLSETAMLSYMGRINYGYKGKYLLTLTGRTDGASVFGINNKYAFFPVAAAAWQIGEEDFLKGKVKWLDMLKVRLSYGANGNQAITPYRTLDRLYSNVKYIWGDDGTAVTTAYLAGDGVGNPNLKWETTYSTNLGLDFQLFKNRLSGTIDAYLSKTRDLLMTRTVPIMNGYNRIWDNIGATQNKGLEVTLNSTNIKGENFQWNSTAVFSLNRDKIVELRGDGIDDVANNWFIGKPLRVFYDYKMIGVWQNGETIPVEGAAPGAAKLYDRDGNNKIEPSDRVVIGSKNPRYTASLANRLSYKNFYASALVTGVFGVWRDDHMANLGSWTFGITNYVHGANYWTPENPHATIVSPGYLNPLGHGYYKKVNYVQVKNITFGYKLPHNIAKKVGVSGIDINASVNNLNTFSNIREVLNYDNTWMASYPTARSYMFGLNVNF</sequence>
<dbReference type="SUPFAM" id="SSF49464">
    <property type="entry name" value="Carboxypeptidase regulatory domain-like"/>
    <property type="match status" value="1"/>
</dbReference>
<evidence type="ECO:0000313" key="10">
    <source>
        <dbReference type="Proteomes" id="UP001566204"/>
    </source>
</evidence>
<dbReference type="Gene3D" id="2.60.40.1120">
    <property type="entry name" value="Carboxypeptidase-like, regulatory domain"/>
    <property type="match status" value="1"/>
</dbReference>
<dbReference type="InterPro" id="IPR023997">
    <property type="entry name" value="TonB-dep_OMP_SusC/RagA_CS"/>
</dbReference>
<keyword evidence="10" id="KW-1185">Reference proteome</keyword>
<keyword evidence="2 7" id="KW-0813">Transport</keyword>
<keyword evidence="3 7" id="KW-1134">Transmembrane beta strand</keyword>
<evidence type="ECO:0000313" key="9">
    <source>
        <dbReference type="EMBL" id="MEZ0453844.1"/>
    </source>
</evidence>
<feature type="domain" description="TonB-dependent receptor plug" evidence="8">
    <location>
        <begin position="153"/>
        <end position="260"/>
    </location>
</feature>
<protein>
    <submittedName>
        <fullName evidence="9">TonB-dependent receptor</fullName>
    </submittedName>
</protein>
<dbReference type="NCBIfam" id="TIGR04057">
    <property type="entry name" value="SusC_RagA_signa"/>
    <property type="match status" value="1"/>
</dbReference>
<evidence type="ECO:0000256" key="2">
    <source>
        <dbReference type="ARBA" id="ARBA00022448"/>
    </source>
</evidence>
<dbReference type="InterPro" id="IPR036942">
    <property type="entry name" value="Beta-barrel_TonB_sf"/>
</dbReference>
<dbReference type="RefSeq" id="WP_232048693.1">
    <property type="nucleotide sequence ID" value="NZ_CP141191.1"/>
</dbReference>
<evidence type="ECO:0000256" key="5">
    <source>
        <dbReference type="ARBA" id="ARBA00023136"/>
    </source>
</evidence>
<evidence type="ECO:0000259" key="8">
    <source>
        <dbReference type="Pfam" id="PF07715"/>
    </source>
</evidence>